<evidence type="ECO:0000259" key="4">
    <source>
        <dbReference type="Pfam" id="PF06220"/>
    </source>
</evidence>
<dbReference type="Proteomes" id="UP000030745">
    <property type="component" value="Unassembled WGS sequence"/>
</dbReference>
<keyword evidence="3" id="KW-0862">Zinc</keyword>
<reference evidence="5 6" key="1">
    <citation type="journal article" date="2013" name="PLoS Genet.">
        <title>Distinctive expansion of potential virulence genes in the genome of the oomycete fish pathogen Saprolegnia parasitica.</title>
        <authorList>
            <person name="Jiang R.H."/>
            <person name="de Bruijn I."/>
            <person name="Haas B.J."/>
            <person name="Belmonte R."/>
            <person name="Lobach L."/>
            <person name="Christie J."/>
            <person name="van den Ackerveken G."/>
            <person name="Bottin A."/>
            <person name="Bulone V."/>
            <person name="Diaz-Moreno S.M."/>
            <person name="Dumas B."/>
            <person name="Fan L."/>
            <person name="Gaulin E."/>
            <person name="Govers F."/>
            <person name="Grenville-Briggs L.J."/>
            <person name="Horner N.R."/>
            <person name="Levin J.Z."/>
            <person name="Mammella M."/>
            <person name="Meijer H.J."/>
            <person name="Morris P."/>
            <person name="Nusbaum C."/>
            <person name="Oome S."/>
            <person name="Phillips A.J."/>
            <person name="van Rooyen D."/>
            <person name="Rzeszutek E."/>
            <person name="Saraiva M."/>
            <person name="Secombes C.J."/>
            <person name="Seidl M.F."/>
            <person name="Snel B."/>
            <person name="Stassen J.H."/>
            <person name="Sykes S."/>
            <person name="Tripathy S."/>
            <person name="van den Berg H."/>
            <person name="Vega-Arreguin J.C."/>
            <person name="Wawra S."/>
            <person name="Young S.K."/>
            <person name="Zeng Q."/>
            <person name="Dieguez-Uribeondo J."/>
            <person name="Russ C."/>
            <person name="Tyler B.M."/>
            <person name="van West P."/>
        </authorList>
    </citation>
    <scope>NUCLEOTIDE SEQUENCE [LARGE SCALE GENOMIC DNA]</scope>
    <source>
        <strain evidence="5 6">CBS 223.65</strain>
    </source>
</reference>
<sequence length="213" mass="23860">MAQSQDKHHCTYCNLWVQGDRVSIRNHEATQRHKDRTQAQFKIRTRDREIAERQEANMQRELDQVERNARARFARDMAGKTRTQAETSIDLPAVGPLPRQVAQLAAPSTMPPPPPPRMVAPPPPPRNTPMRLAPPAHQPMQQPYLAVPLHTVAPMARVPPPRVPPPQVPPPVVPPPVVVPPPRAPAPEQSPGFYVVRGTVYLEGQFHEVRISQ</sequence>
<evidence type="ECO:0000256" key="1">
    <source>
        <dbReference type="ARBA" id="ARBA00022723"/>
    </source>
</evidence>
<keyword evidence="1" id="KW-0479">Metal-binding</keyword>
<protein>
    <recommendedName>
        <fullName evidence="4">U1-C C2H2-type zinc finger domain-containing protein</fullName>
    </recommendedName>
</protein>
<evidence type="ECO:0000313" key="5">
    <source>
        <dbReference type="EMBL" id="KDO19704.1"/>
    </source>
</evidence>
<keyword evidence="2" id="KW-0863">Zinc-finger</keyword>
<dbReference type="GO" id="GO:0008270">
    <property type="term" value="F:zinc ion binding"/>
    <property type="evidence" value="ECO:0007669"/>
    <property type="project" value="UniProtKB-KW"/>
</dbReference>
<organism evidence="5 6">
    <name type="scientific">Saprolegnia parasitica (strain CBS 223.65)</name>
    <dbReference type="NCBI Taxonomy" id="695850"/>
    <lineage>
        <taxon>Eukaryota</taxon>
        <taxon>Sar</taxon>
        <taxon>Stramenopiles</taxon>
        <taxon>Oomycota</taxon>
        <taxon>Saprolegniomycetes</taxon>
        <taxon>Saprolegniales</taxon>
        <taxon>Saprolegniaceae</taxon>
        <taxon>Saprolegnia</taxon>
    </lineage>
</organism>
<dbReference type="GO" id="GO:0000398">
    <property type="term" value="P:mRNA splicing, via spliceosome"/>
    <property type="evidence" value="ECO:0007669"/>
    <property type="project" value="InterPro"/>
</dbReference>
<proteinExistence type="predicted"/>
<dbReference type="EMBL" id="KK583337">
    <property type="protein sequence ID" value="KDO19704.1"/>
    <property type="molecule type" value="Genomic_DNA"/>
</dbReference>
<keyword evidence="6" id="KW-1185">Reference proteome</keyword>
<dbReference type="InterPro" id="IPR040023">
    <property type="entry name" value="WBP4"/>
</dbReference>
<accession>A0A067BMN3</accession>
<dbReference type="GO" id="GO:0071011">
    <property type="term" value="C:precatalytic spliceosome"/>
    <property type="evidence" value="ECO:0007669"/>
    <property type="project" value="TreeGrafter"/>
</dbReference>
<name>A0A067BMN3_SAPPC</name>
<dbReference type="Pfam" id="PF06220">
    <property type="entry name" value="zf-U1"/>
    <property type="match status" value="1"/>
</dbReference>
<evidence type="ECO:0000256" key="2">
    <source>
        <dbReference type="ARBA" id="ARBA00022771"/>
    </source>
</evidence>
<dbReference type="PANTHER" id="PTHR13173">
    <property type="entry name" value="WW DOMAIN BINDING PROTEIN 4"/>
    <property type="match status" value="1"/>
</dbReference>
<dbReference type="InterPro" id="IPR013085">
    <property type="entry name" value="U1-CZ_Znf_C2H2"/>
</dbReference>
<evidence type="ECO:0000256" key="3">
    <source>
        <dbReference type="ARBA" id="ARBA00022833"/>
    </source>
</evidence>
<dbReference type="GeneID" id="24136047"/>
<feature type="domain" description="U1-C C2H2-type zinc finger" evidence="4">
    <location>
        <begin position="7"/>
        <end position="38"/>
    </location>
</feature>
<evidence type="ECO:0000313" key="6">
    <source>
        <dbReference type="Proteomes" id="UP000030745"/>
    </source>
</evidence>
<dbReference type="KEGG" id="spar:SPRG_14231"/>
<dbReference type="AlphaFoldDB" id="A0A067BMN3"/>
<dbReference type="GO" id="GO:0003723">
    <property type="term" value="F:RNA binding"/>
    <property type="evidence" value="ECO:0007669"/>
    <property type="project" value="TreeGrafter"/>
</dbReference>
<dbReference type="OrthoDB" id="191651at2759"/>
<dbReference type="PANTHER" id="PTHR13173:SF10">
    <property type="entry name" value="WW DOMAIN-BINDING PROTEIN 4"/>
    <property type="match status" value="1"/>
</dbReference>
<dbReference type="RefSeq" id="XP_012209564.1">
    <property type="nucleotide sequence ID" value="XM_012354174.1"/>
</dbReference>
<gene>
    <name evidence="5" type="ORF">SPRG_14231</name>
</gene>
<dbReference type="VEuPathDB" id="FungiDB:SPRG_14231"/>